<keyword evidence="3" id="KW-1185">Reference proteome</keyword>
<proteinExistence type="predicted"/>
<dbReference type="Proteomes" id="UP000724874">
    <property type="component" value="Unassembled WGS sequence"/>
</dbReference>
<protein>
    <submittedName>
        <fullName evidence="2">Uncharacterized protein</fullName>
    </submittedName>
</protein>
<dbReference type="OrthoDB" id="3228420at2759"/>
<evidence type="ECO:0000313" key="2">
    <source>
        <dbReference type="EMBL" id="KAF8893682.1"/>
    </source>
</evidence>
<dbReference type="AlphaFoldDB" id="A0A9P5NKM5"/>
<feature type="compositionally biased region" description="Low complexity" evidence="1">
    <location>
        <begin position="69"/>
        <end position="78"/>
    </location>
</feature>
<gene>
    <name evidence="2" type="ORF">CPB84DRAFT_1783116</name>
</gene>
<organism evidence="2 3">
    <name type="scientific">Gymnopilus junonius</name>
    <name type="common">Spectacular rustgill mushroom</name>
    <name type="synonym">Gymnopilus spectabilis subsp. junonius</name>
    <dbReference type="NCBI Taxonomy" id="109634"/>
    <lineage>
        <taxon>Eukaryota</taxon>
        <taxon>Fungi</taxon>
        <taxon>Dikarya</taxon>
        <taxon>Basidiomycota</taxon>
        <taxon>Agaricomycotina</taxon>
        <taxon>Agaricomycetes</taxon>
        <taxon>Agaricomycetidae</taxon>
        <taxon>Agaricales</taxon>
        <taxon>Agaricineae</taxon>
        <taxon>Hymenogastraceae</taxon>
        <taxon>Gymnopilus</taxon>
    </lineage>
</organism>
<evidence type="ECO:0000313" key="3">
    <source>
        <dbReference type="Proteomes" id="UP000724874"/>
    </source>
</evidence>
<feature type="region of interest" description="Disordered" evidence="1">
    <location>
        <begin position="1"/>
        <end position="137"/>
    </location>
</feature>
<accession>A0A9P5NKM5</accession>
<feature type="compositionally biased region" description="Basic and acidic residues" evidence="1">
    <location>
        <begin position="79"/>
        <end position="116"/>
    </location>
</feature>
<reference evidence="2" key="1">
    <citation type="submission" date="2020-11" db="EMBL/GenBank/DDBJ databases">
        <authorList>
            <consortium name="DOE Joint Genome Institute"/>
            <person name="Ahrendt S."/>
            <person name="Riley R."/>
            <person name="Andreopoulos W."/>
            <person name="LaButti K."/>
            <person name="Pangilinan J."/>
            <person name="Ruiz-duenas F.J."/>
            <person name="Barrasa J.M."/>
            <person name="Sanchez-Garcia M."/>
            <person name="Camarero S."/>
            <person name="Miyauchi S."/>
            <person name="Serrano A."/>
            <person name="Linde D."/>
            <person name="Babiker R."/>
            <person name="Drula E."/>
            <person name="Ayuso-Fernandez I."/>
            <person name="Pacheco R."/>
            <person name="Padilla G."/>
            <person name="Ferreira P."/>
            <person name="Barriuso J."/>
            <person name="Kellner H."/>
            <person name="Castanera R."/>
            <person name="Alfaro M."/>
            <person name="Ramirez L."/>
            <person name="Pisabarro A.G."/>
            <person name="Kuo A."/>
            <person name="Tritt A."/>
            <person name="Lipzen A."/>
            <person name="He G."/>
            <person name="Yan M."/>
            <person name="Ng V."/>
            <person name="Cullen D."/>
            <person name="Martin F."/>
            <person name="Rosso M.-N."/>
            <person name="Henrissat B."/>
            <person name="Hibbett D."/>
            <person name="Martinez A.T."/>
            <person name="Grigoriev I.V."/>
        </authorList>
    </citation>
    <scope>NUCLEOTIDE SEQUENCE</scope>
    <source>
        <strain evidence="2">AH 44721</strain>
    </source>
</reference>
<sequence>MLSDTVAVQHPPAMKVGGRRLSISAKHKAPHPAGPTKTENEGSTPADYPRPAPPLGTADNNEAESTNEAPNPNAVVNNNHEDEIPPPPKKERVDKKIEEFAHRKTEMTMPTRDMHAASRAGGQNMRIGQPAGRGFGL</sequence>
<comment type="caution">
    <text evidence="2">The sequence shown here is derived from an EMBL/GenBank/DDBJ whole genome shotgun (WGS) entry which is preliminary data.</text>
</comment>
<feature type="compositionally biased region" description="Polar residues" evidence="1">
    <location>
        <begin position="58"/>
        <end position="68"/>
    </location>
</feature>
<name>A0A9P5NKM5_GYMJU</name>
<evidence type="ECO:0000256" key="1">
    <source>
        <dbReference type="SAM" id="MobiDB-lite"/>
    </source>
</evidence>
<dbReference type="EMBL" id="JADNYJ010000066">
    <property type="protein sequence ID" value="KAF8893682.1"/>
    <property type="molecule type" value="Genomic_DNA"/>
</dbReference>